<keyword evidence="7" id="KW-1185">Reference proteome</keyword>
<evidence type="ECO:0000256" key="3">
    <source>
        <dbReference type="ARBA" id="ARBA00023163"/>
    </source>
</evidence>
<organism evidence="6 7">
    <name type="scientific">Actinoplanes lutulentus</name>
    <dbReference type="NCBI Taxonomy" id="1287878"/>
    <lineage>
        <taxon>Bacteria</taxon>
        <taxon>Bacillati</taxon>
        <taxon>Actinomycetota</taxon>
        <taxon>Actinomycetes</taxon>
        <taxon>Micromonosporales</taxon>
        <taxon>Micromonosporaceae</taxon>
        <taxon>Actinoplanes</taxon>
    </lineage>
</organism>
<accession>A0A327YXV6</accession>
<dbReference type="GO" id="GO:0003677">
    <property type="term" value="F:DNA binding"/>
    <property type="evidence" value="ECO:0007669"/>
    <property type="project" value="UniProtKB-UniRule"/>
</dbReference>
<gene>
    <name evidence="6" type="ORF">B0I29_1346</name>
</gene>
<evidence type="ECO:0000256" key="4">
    <source>
        <dbReference type="PROSITE-ProRule" id="PRU00335"/>
    </source>
</evidence>
<sequence>MGRPRGFDAEEALEAAVHVFWAQGYEGASLSDLTTAMGISKTSMYAAFGNKDDLFRRALEKYVEGPADYGARAVEEPTARQVAAAFLQGSVRATTRPGSPAGCLGVHGALATSATAHGARDVLVAWRRDGESRLEQRFRRAVEEGDLPADSDPARLARYVMTVANGIAVQAVTGATRQDLQDVADTALLNWPSA</sequence>
<dbReference type="PANTHER" id="PTHR47506:SF1">
    <property type="entry name" value="HTH-TYPE TRANSCRIPTIONAL REGULATOR YJDC"/>
    <property type="match status" value="1"/>
</dbReference>
<evidence type="ECO:0000313" key="7">
    <source>
        <dbReference type="Proteomes" id="UP000249341"/>
    </source>
</evidence>
<dbReference type="PRINTS" id="PR00455">
    <property type="entry name" value="HTHTETR"/>
</dbReference>
<dbReference type="InterPro" id="IPR023772">
    <property type="entry name" value="DNA-bd_HTH_TetR-type_CS"/>
</dbReference>
<dbReference type="InterPro" id="IPR009057">
    <property type="entry name" value="Homeodomain-like_sf"/>
</dbReference>
<name>A0A327YXV6_9ACTN</name>
<feature type="domain" description="HTH tetR-type" evidence="5">
    <location>
        <begin position="6"/>
        <end position="66"/>
    </location>
</feature>
<dbReference type="AlphaFoldDB" id="A0A327YXV6"/>
<keyword evidence="2 4" id="KW-0238">DNA-binding</keyword>
<evidence type="ECO:0000313" key="6">
    <source>
        <dbReference type="EMBL" id="RAK25396.1"/>
    </source>
</evidence>
<dbReference type="Pfam" id="PF00440">
    <property type="entry name" value="TetR_N"/>
    <property type="match status" value="1"/>
</dbReference>
<proteinExistence type="predicted"/>
<evidence type="ECO:0000256" key="1">
    <source>
        <dbReference type="ARBA" id="ARBA00023015"/>
    </source>
</evidence>
<dbReference type="InterPro" id="IPR011075">
    <property type="entry name" value="TetR_C"/>
</dbReference>
<evidence type="ECO:0000259" key="5">
    <source>
        <dbReference type="PROSITE" id="PS50977"/>
    </source>
</evidence>
<dbReference type="InterPro" id="IPR001647">
    <property type="entry name" value="HTH_TetR"/>
</dbReference>
<dbReference type="SUPFAM" id="SSF46689">
    <property type="entry name" value="Homeodomain-like"/>
    <property type="match status" value="1"/>
</dbReference>
<keyword evidence="1" id="KW-0805">Transcription regulation</keyword>
<dbReference type="EMBL" id="QLMJ01000034">
    <property type="protein sequence ID" value="RAK25396.1"/>
    <property type="molecule type" value="Genomic_DNA"/>
</dbReference>
<reference evidence="6 7" key="1">
    <citation type="submission" date="2018-06" db="EMBL/GenBank/DDBJ databases">
        <title>Genomic Encyclopedia of Type Strains, Phase III (KMG-III): the genomes of soil and plant-associated and newly described type strains.</title>
        <authorList>
            <person name="Whitman W."/>
        </authorList>
    </citation>
    <scope>NUCLEOTIDE SEQUENCE [LARGE SCALE GENOMIC DNA]</scope>
    <source>
        <strain evidence="6 7">CGMCC 4.7090</strain>
    </source>
</reference>
<dbReference type="InterPro" id="IPR036271">
    <property type="entry name" value="Tet_transcr_reg_TetR-rel_C_sf"/>
</dbReference>
<dbReference type="PANTHER" id="PTHR47506">
    <property type="entry name" value="TRANSCRIPTIONAL REGULATORY PROTEIN"/>
    <property type="match status" value="1"/>
</dbReference>
<dbReference type="SUPFAM" id="SSF48498">
    <property type="entry name" value="Tetracyclin repressor-like, C-terminal domain"/>
    <property type="match status" value="1"/>
</dbReference>
<keyword evidence="3" id="KW-0804">Transcription</keyword>
<dbReference type="Proteomes" id="UP000249341">
    <property type="component" value="Unassembled WGS sequence"/>
</dbReference>
<dbReference type="OrthoDB" id="9805134at2"/>
<feature type="DNA-binding region" description="H-T-H motif" evidence="4">
    <location>
        <begin position="29"/>
        <end position="48"/>
    </location>
</feature>
<dbReference type="Pfam" id="PF16925">
    <property type="entry name" value="TetR_C_13"/>
    <property type="match status" value="1"/>
</dbReference>
<evidence type="ECO:0000256" key="2">
    <source>
        <dbReference type="ARBA" id="ARBA00023125"/>
    </source>
</evidence>
<dbReference type="PROSITE" id="PS50977">
    <property type="entry name" value="HTH_TETR_2"/>
    <property type="match status" value="1"/>
</dbReference>
<dbReference type="PROSITE" id="PS01081">
    <property type="entry name" value="HTH_TETR_1"/>
    <property type="match status" value="1"/>
</dbReference>
<dbReference type="Gene3D" id="1.10.10.60">
    <property type="entry name" value="Homeodomain-like"/>
    <property type="match status" value="1"/>
</dbReference>
<dbReference type="Gene3D" id="1.10.357.10">
    <property type="entry name" value="Tetracycline Repressor, domain 2"/>
    <property type="match status" value="1"/>
</dbReference>
<comment type="caution">
    <text evidence="6">The sequence shown here is derived from an EMBL/GenBank/DDBJ whole genome shotgun (WGS) entry which is preliminary data.</text>
</comment>
<protein>
    <submittedName>
        <fullName evidence="6">TetR family transcriptional regulator</fullName>
    </submittedName>
</protein>